<evidence type="ECO:0000313" key="3">
    <source>
        <dbReference type="Proteomes" id="UP000070501"/>
    </source>
</evidence>
<feature type="region of interest" description="Disordered" evidence="1">
    <location>
        <begin position="116"/>
        <end position="142"/>
    </location>
</feature>
<keyword evidence="3" id="KW-1185">Reference proteome</keyword>
<protein>
    <submittedName>
        <fullName evidence="2">Uncharacterized protein</fullName>
    </submittedName>
</protein>
<organism evidence="2 3">
    <name type="scientific">Microdochium bolleyi</name>
    <dbReference type="NCBI Taxonomy" id="196109"/>
    <lineage>
        <taxon>Eukaryota</taxon>
        <taxon>Fungi</taxon>
        <taxon>Dikarya</taxon>
        <taxon>Ascomycota</taxon>
        <taxon>Pezizomycotina</taxon>
        <taxon>Sordariomycetes</taxon>
        <taxon>Xylariomycetidae</taxon>
        <taxon>Xylariales</taxon>
        <taxon>Microdochiaceae</taxon>
        <taxon>Microdochium</taxon>
    </lineage>
</organism>
<accession>A0A136JHL7</accession>
<dbReference type="AlphaFoldDB" id="A0A136JHL7"/>
<dbReference type="InParanoid" id="A0A136JHL7"/>
<dbReference type="EMBL" id="KQ964245">
    <property type="protein sequence ID" value="KXJ96628.1"/>
    <property type="molecule type" value="Genomic_DNA"/>
</dbReference>
<evidence type="ECO:0000313" key="2">
    <source>
        <dbReference type="EMBL" id="KXJ96628.1"/>
    </source>
</evidence>
<dbReference type="OrthoDB" id="5294241at2759"/>
<gene>
    <name evidence="2" type="ORF">Micbo1qcDRAFT_1963</name>
</gene>
<proteinExistence type="predicted"/>
<sequence>MFGSYGSYSSMSSNAQPLDIAPTSYLARSTSFQPSCAFPSWPQERASSYLSDDDLFPCESITEDSRSTTEFSPATSPQVTSPFVTEEQMLLLRRQQQAAMQQEALQFIIAEKERRKMARKTAKRTTSYTKGSRSSKTKLSEE</sequence>
<name>A0A136JHL7_9PEZI</name>
<reference evidence="3" key="1">
    <citation type="submission" date="2016-02" db="EMBL/GenBank/DDBJ databases">
        <title>Draft genome sequence of Microdochium bolleyi, a fungal endophyte of beachgrass.</title>
        <authorList>
            <consortium name="DOE Joint Genome Institute"/>
            <person name="David A.S."/>
            <person name="May G."/>
            <person name="Haridas S."/>
            <person name="Lim J."/>
            <person name="Wang M."/>
            <person name="Labutti K."/>
            <person name="Lipzen A."/>
            <person name="Barry K."/>
            <person name="Grigoriev I.V."/>
        </authorList>
    </citation>
    <scope>NUCLEOTIDE SEQUENCE [LARGE SCALE GENOMIC DNA]</scope>
    <source>
        <strain evidence="3">J235TASD1</strain>
    </source>
</reference>
<dbReference type="Proteomes" id="UP000070501">
    <property type="component" value="Unassembled WGS sequence"/>
</dbReference>
<evidence type="ECO:0000256" key="1">
    <source>
        <dbReference type="SAM" id="MobiDB-lite"/>
    </source>
</evidence>